<keyword evidence="1 2" id="KW-0597">Phosphoprotein</keyword>
<dbReference type="InterPro" id="IPR011006">
    <property type="entry name" value="CheY-like_superfamily"/>
</dbReference>
<dbReference type="EMBL" id="CAJQZC010000003">
    <property type="protein sequence ID" value="CAG4894119.1"/>
    <property type="molecule type" value="Genomic_DNA"/>
</dbReference>
<proteinExistence type="predicted"/>
<dbReference type="RefSeq" id="WP_228875856.1">
    <property type="nucleotide sequence ID" value="NZ_CAJQZC010000003.1"/>
</dbReference>
<feature type="modified residue" description="4-aspartylphosphate" evidence="2">
    <location>
        <position position="56"/>
    </location>
</feature>
<dbReference type="PROSITE" id="PS50110">
    <property type="entry name" value="RESPONSE_REGULATORY"/>
    <property type="match status" value="1"/>
</dbReference>
<reference evidence="4" key="1">
    <citation type="submission" date="2021-04" db="EMBL/GenBank/DDBJ databases">
        <authorList>
            <person name="Vanwijnsberghe S."/>
        </authorList>
    </citation>
    <scope>NUCLEOTIDE SEQUENCE</scope>
    <source>
        <strain evidence="4">LMG 31841</strain>
    </source>
</reference>
<comment type="caution">
    <text evidence="4">The sequence shown here is derived from an EMBL/GenBank/DDBJ whole genome shotgun (WGS) entry which is preliminary data.</text>
</comment>
<protein>
    <submittedName>
        <fullName evidence="4">Response regulator protein TmoT</fullName>
    </submittedName>
</protein>
<evidence type="ECO:0000313" key="4">
    <source>
        <dbReference type="EMBL" id="CAG4894119.1"/>
    </source>
</evidence>
<dbReference type="SUPFAM" id="SSF52172">
    <property type="entry name" value="CheY-like"/>
    <property type="match status" value="1"/>
</dbReference>
<name>A0A9N8RVD8_9BURK</name>
<organism evidence="4 5">
    <name type="scientific">Paraburkholderia saeva</name>
    <dbReference type="NCBI Taxonomy" id="2777537"/>
    <lineage>
        <taxon>Bacteria</taxon>
        <taxon>Pseudomonadati</taxon>
        <taxon>Pseudomonadota</taxon>
        <taxon>Betaproteobacteria</taxon>
        <taxon>Burkholderiales</taxon>
        <taxon>Burkholderiaceae</taxon>
        <taxon>Paraburkholderia</taxon>
    </lineage>
</organism>
<dbReference type="SMART" id="SM00448">
    <property type="entry name" value="REC"/>
    <property type="match status" value="1"/>
</dbReference>
<evidence type="ECO:0000259" key="3">
    <source>
        <dbReference type="PROSITE" id="PS50110"/>
    </source>
</evidence>
<sequence>MRTAPVGIIAIVDDDAIRAATGSLIRSLGWHVCLFDSAIAFLRWPDIAQTACLISDVRMPHMSGVEMHNRLLQLGHTLPTIFITAFPTPGLNAKLKAPGVIAILEKPVDAAAMEDCIARVMGTP</sequence>
<gene>
    <name evidence="4" type="primary">tmoT_1</name>
    <name evidence="4" type="ORF">LMG31841_01849</name>
</gene>
<evidence type="ECO:0000313" key="5">
    <source>
        <dbReference type="Proteomes" id="UP000789704"/>
    </source>
</evidence>
<dbReference type="InterPro" id="IPR001789">
    <property type="entry name" value="Sig_transdc_resp-reg_receiver"/>
</dbReference>
<feature type="domain" description="Response regulatory" evidence="3">
    <location>
        <begin position="7"/>
        <end position="121"/>
    </location>
</feature>
<evidence type="ECO:0000256" key="1">
    <source>
        <dbReference type="ARBA" id="ARBA00022553"/>
    </source>
</evidence>
<keyword evidence="5" id="KW-1185">Reference proteome</keyword>
<accession>A0A9N8RVD8</accession>
<dbReference type="GO" id="GO:0000160">
    <property type="term" value="P:phosphorelay signal transduction system"/>
    <property type="evidence" value="ECO:0007669"/>
    <property type="project" value="InterPro"/>
</dbReference>
<dbReference type="PANTHER" id="PTHR44591">
    <property type="entry name" value="STRESS RESPONSE REGULATOR PROTEIN 1"/>
    <property type="match status" value="1"/>
</dbReference>
<dbReference type="AlphaFoldDB" id="A0A9N8RVD8"/>
<evidence type="ECO:0000256" key="2">
    <source>
        <dbReference type="PROSITE-ProRule" id="PRU00169"/>
    </source>
</evidence>
<dbReference type="Pfam" id="PF00072">
    <property type="entry name" value="Response_reg"/>
    <property type="match status" value="1"/>
</dbReference>
<dbReference type="PANTHER" id="PTHR44591:SF25">
    <property type="entry name" value="CHEMOTAXIS TWO-COMPONENT RESPONSE REGULATOR"/>
    <property type="match status" value="1"/>
</dbReference>
<dbReference type="InterPro" id="IPR050595">
    <property type="entry name" value="Bact_response_regulator"/>
</dbReference>
<dbReference type="Proteomes" id="UP000789704">
    <property type="component" value="Unassembled WGS sequence"/>
</dbReference>
<dbReference type="Gene3D" id="3.40.50.2300">
    <property type="match status" value="1"/>
</dbReference>